<proteinExistence type="predicted"/>
<evidence type="ECO:0000313" key="3">
    <source>
        <dbReference type="Proteomes" id="UP001476798"/>
    </source>
</evidence>
<accession>A0ABV0P3A2</accession>
<comment type="caution">
    <text evidence="2">The sequence shown here is derived from an EMBL/GenBank/DDBJ whole genome shotgun (WGS) entry which is preliminary data.</text>
</comment>
<gene>
    <name evidence="2" type="ORF">GOODEAATRI_010198</name>
</gene>
<organism evidence="2 3">
    <name type="scientific">Goodea atripinnis</name>
    <dbReference type="NCBI Taxonomy" id="208336"/>
    <lineage>
        <taxon>Eukaryota</taxon>
        <taxon>Metazoa</taxon>
        <taxon>Chordata</taxon>
        <taxon>Craniata</taxon>
        <taxon>Vertebrata</taxon>
        <taxon>Euteleostomi</taxon>
        <taxon>Actinopterygii</taxon>
        <taxon>Neopterygii</taxon>
        <taxon>Teleostei</taxon>
        <taxon>Neoteleostei</taxon>
        <taxon>Acanthomorphata</taxon>
        <taxon>Ovalentaria</taxon>
        <taxon>Atherinomorphae</taxon>
        <taxon>Cyprinodontiformes</taxon>
        <taxon>Goodeidae</taxon>
        <taxon>Goodea</taxon>
    </lineage>
</organism>
<evidence type="ECO:0000313" key="2">
    <source>
        <dbReference type="EMBL" id="MEQ2178080.1"/>
    </source>
</evidence>
<reference evidence="2 3" key="1">
    <citation type="submission" date="2021-06" db="EMBL/GenBank/DDBJ databases">
        <authorList>
            <person name="Palmer J.M."/>
        </authorList>
    </citation>
    <scope>NUCLEOTIDE SEQUENCE [LARGE SCALE GENOMIC DNA]</scope>
    <source>
        <strain evidence="2 3">GA_2019</strain>
        <tissue evidence="2">Muscle</tissue>
    </source>
</reference>
<name>A0ABV0P3A2_9TELE</name>
<feature type="region of interest" description="Disordered" evidence="1">
    <location>
        <begin position="60"/>
        <end position="82"/>
    </location>
</feature>
<feature type="region of interest" description="Disordered" evidence="1">
    <location>
        <begin position="1"/>
        <end position="20"/>
    </location>
</feature>
<sequence length="111" mass="12191">MTGSADLMATATDGSIDNRRREHSPLGLYVSNLPWKLVKTLPEVGVEYIPSRVLRQTFPADPHNTLGPAKSIQLSPLPEDPTHHQVVISGQLSPSLHPRVQNMRPTLLLAL</sequence>
<evidence type="ECO:0000256" key="1">
    <source>
        <dbReference type="SAM" id="MobiDB-lite"/>
    </source>
</evidence>
<dbReference type="EMBL" id="JAHRIO010060560">
    <property type="protein sequence ID" value="MEQ2178080.1"/>
    <property type="molecule type" value="Genomic_DNA"/>
</dbReference>
<keyword evidence="3" id="KW-1185">Reference proteome</keyword>
<dbReference type="Proteomes" id="UP001476798">
    <property type="component" value="Unassembled WGS sequence"/>
</dbReference>
<protein>
    <submittedName>
        <fullName evidence="2">Uncharacterized protein</fullName>
    </submittedName>
</protein>